<evidence type="ECO:0000259" key="6">
    <source>
        <dbReference type="SMART" id="SM00732"/>
    </source>
</evidence>
<evidence type="ECO:0000313" key="8">
    <source>
        <dbReference type="Proteomes" id="UP000177232"/>
    </source>
</evidence>
<keyword evidence="1 5" id="KW-0963">Cytoplasm</keyword>
<keyword evidence="4 5" id="KW-0378">Hydrolase</keyword>
<dbReference type="HAMAP" id="MF_00651">
    <property type="entry name" value="Nuclease_YqgF"/>
    <property type="match status" value="1"/>
</dbReference>
<evidence type="ECO:0000256" key="5">
    <source>
        <dbReference type="HAMAP-Rule" id="MF_00651"/>
    </source>
</evidence>
<dbReference type="GO" id="GO:0004518">
    <property type="term" value="F:nuclease activity"/>
    <property type="evidence" value="ECO:0007669"/>
    <property type="project" value="UniProtKB-KW"/>
</dbReference>
<dbReference type="STRING" id="1798496.A3C94_01465"/>
<dbReference type="EC" id="3.1.-.-" evidence="5"/>
<accession>A0A1F6DV95</accession>
<evidence type="ECO:0000256" key="3">
    <source>
        <dbReference type="ARBA" id="ARBA00022722"/>
    </source>
</evidence>
<dbReference type="NCBIfam" id="TIGR00250">
    <property type="entry name" value="RNAse_H_YqgF"/>
    <property type="match status" value="1"/>
</dbReference>
<dbReference type="InterPro" id="IPR005227">
    <property type="entry name" value="YqgF"/>
</dbReference>
<comment type="subcellular location">
    <subcellularLocation>
        <location evidence="5">Cytoplasm</location>
    </subcellularLocation>
</comment>
<comment type="function">
    <text evidence="5">Could be a nuclease involved in processing of the 5'-end of pre-16S rRNA.</text>
</comment>
<sequence length="137" mass="14876">MRYLGIDYGSKRVGLALSDEAGTMGFPHAVIRNSPRLIDELCARIAKENIGAVVIGESRDLAGDKNPIAKSTHALGDLLTLRAGVPVLYESEVFTSAEARRMPSKQEKTRTPKRHGEIDASAAALILTSYLTRQKGR</sequence>
<dbReference type="CDD" id="cd16964">
    <property type="entry name" value="YqgF"/>
    <property type="match status" value="1"/>
</dbReference>
<dbReference type="Gene3D" id="3.30.420.140">
    <property type="entry name" value="YqgF/RNase H-like domain"/>
    <property type="match status" value="1"/>
</dbReference>
<comment type="similarity">
    <text evidence="5">Belongs to the YqgF HJR family.</text>
</comment>
<dbReference type="InterPro" id="IPR037027">
    <property type="entry name" value="YqgF/RNaseH-like_dom_sf"/>
</dbReference>
<dbReference type="PANTHER" id="PTHR33317:SF4">
    <property type="entry name" value="POLYNUCLEOTIDYL TRANSFERASE, RIBONUCLEASE H-LIKE SUPERFAMILY PROTEIN"/>
    <property type="match status" value="1"/>
</dbReference>
<dbReference type="GO" id="GO:0000967">
    <property type="term" value="P:rRNA 5'-end processing"/>
    <property type="evidence" value="ECO:0007669"/>
    <property type="project" value="UniProtKB-UniRule"/>
</dbReference>
<dbReference type="InterPro" id="IPR006641">
    <property type="entry name" value="YqgF/RNaseH-like_dom"/>
</dbReference>
<dbReference type="Pfam" id="PF03652">
    <property type="entry name" value="RuvX"/>
    <property type="match status" value="1"/>
</dbReference>
<dbReference type="SUPFAM" id="SSF53098">
    <property type="entry name" value="Ribonuclease H-like"/>
    <property type="match status" value="1"/>
</dbReference>
<dbReference type="GO" id="GO:0005737">
    <property type="term" value="C:cytoplasm"/>
    <property type="evidence" value="ECO:0007669"/>
    <property type="project" value="UniProtKB-SubCell"/>
</dbReference>
<keyword evidence="3 5" id="KW-0540">Nuclease</keyword>
<dbReference type="GO" id="GO:0016788">
    <property type="term" value="F:hydrolase activity, acting on ester bonds"/>
    <property type="evidence" value="ECO:0007669"/>
    <property type="project" value="UniProtKB-UniRule"/>
</dbReference>
<dbReference type="SMART" id="SM00732">
    <property type="entry name" value="YqgFc"/>
    <property type="match status" value="1"/>
</dbReference>
<proteinExistence type="inferred from homology"/>
<dbReference type="PANTHER" id="PTHR33317">
    <property type="entry name" value="POLYNUCLEOTIDYL TRANSFERASE, RIBONUCLEASE H-LIKE SUPERFAMILY PROTEIN"/>
    <property type="match status" value="1"/>
</dbReference>
<gene>
    <name evidence="7" type="ORF">A3C94_01465</name>
</gene>
<reference evidence="7 8" key="1">
    <citation type="journal article" date="2016" name="Nat. Commun.">
        <title>Thousands of microbial genomes shed light on interconnected biogeochemical processes in an aquifer system.</title>
        <authorList>
            <person name="Anantharaman K."/>
            <person name="Brown C.T."/>
            <person name="Hug L.A."/>
            <person name="Sharon I."/>
            <person name="Castelle C.J."/>
            <person name="Probst A.J."/>
            <person name="Thomas B.C."/>
            <person name="Singh A."/>
            <person name="Wilkins M.J."/>
            <person name="Karaoz U."/>
            <person name="Brodie E.L."/>
            <person name="Williams K.H."/>
            <person name="Hubbard S.S."/>
            <person name="Banfield J.F."/>
        </authorList>
    </citation>
    <scope>NUCLEOTIDE SEQUENCE [LARGE SCALE GENOMIC DNA]</scope>
</reference>
<feature type="domain" description="YqgF/RNase H-like" evidence="6">
    <location>
        <begin position="1"/>
        <end position="99"/>
    </location>
</feature>
<dbReference type="EMBL" id="MFLJ01000006">
    <property type="protein sequence ID" value="OGG64942.1"/>
    <property type="molecule type" value="Genomic_DNA"/>
</dbReference>
<evidence type="ECO:0000256" key="2">
    <source>
        <dbReference type="ARBA" id="ARBA00022517"/>
    </source>
</evidence>
<comment type="caution">
    <text evidence="7">The sequence shown here is derived from an EMBL/GenBank/DDBJ whole genome shotgun (WGS) entry which is preliminary data.</text>
</comment>
<dbReference type="InterPro" id="IPR012337">
    <property type="entry name" value="RNaseH-like_sf"/>
</dbReference>
<name>A0A1F6DV95_9BACT</name>
<protein>
    <recommendedName>
        <fullName evidence="5">Putative pre-16S rRNA nuclease</fullName>
        <ecNumber evidence="5">3.1.-.-</ecNumber>
    </recommendedName>
</protein>
<evidence type="ECO:0000256" key="4">
    <source>
        <dbReference type="ARBA" id="ARBA00022801"/>
    </source>
</evidence>
<evidence type="ECO:0000313" key="7">
    <source>
        <dbReference type="EMBL" id="OGG64942.1"/>
    </source>
</evidence>
<dbReference type="Proteomes" id="UP000177232">
    <property type="component" value="Unassembled WGS sequence"/>
</dbReference>
<evidence type="ECO:0000256" key="1">
    <source>
        <dbReference type="ARBA" id="ARBA00022490"/>
    </source>
</evidence>
<organism evidence="7 8">
    <name type="scientific">Candidatus Kaiserbacteria bacterium RIFCSPHIGHO2_02_FULL_55_17</name>
    <dbReference type="NCBI Taxonomy" id="1798496"/>
    <lineage>
        <taxon>Bacteria</taxon>
        <taxon>Candidatus Kaiseribacteriota</taxon>
    </lineage>
</organism>
<dbReference type="AlphaFoldDB" id="A0A1F6DV95"/>
<keyword evidence="2 5" id="KW-0690">Ribosome biogenesis</keyword>